<dbReference type="STRING" id="1121098.HMPREF1534_00304"/>
<organism evidence="1 2">
    <name type="scientific">Phocaeicola massiliensis B84634 = Timone 84634 = DSM 17679 = JCM 13223</name>
    <dbReference type="NCBI Taxonomy" id="1121098"/>
    <lineage>
        <taxon>Bacteria</taxon>
        <taxon>Pseudomonadati</taxon>
        <taxon>Bacteroidota</taxon>
        <taxon>Bacteroidia</taxon>
        <taxon>Bacteroidales</taxon>
        <taxon>Bacteroidaceae</taxon>
        <taxon>Phocaeicola</taxon>
    </lineage>
</organism>
<gene>
    <name evidence="1" type="ORF">HMPREF1534_00304</name>
</gene>
<comment type="caution">
    <text evidence="1">The sequence shown here is derived from an EMBL/GenBank/DDBJ whole genome shotgun (WGS) entry which is preliminary data.</text>
</comment>
<evidence type="ECO:0000313" key="1">
    <source>
        <dbReference type="EMBL" id="EOA58338.1"/>
    </source>
</evidence>
<keyword evidence="2" id="KW-1185">Reference proteome</keyword>
<reference evidence="1 2" key="1">
    <citation type="submission" date="2013-04" db="EMBL/GenBank/DDBJ databases">
        <title>The Genome Sequence of Bacteroides massiliensis DSM 17679.</title>
        <authorList>
            <consortium name="The Broad Institute Genomics Platform"/>
            <person name="Earl A."/>
            <person name="Ward D."/>
            <person name="Feldgarden M."/>
            <person name="Gevers D."/>
            <person name="Martens E."/>
            <person name="Fenner L."/>
            <person name="Roux V."/>
            <person name="Mallet M.N."/>
            <person name="Raoult D."/>
            <person name="Walker B."/>
            <person name="Young S."/>
            <person name="Zeng Q."/>
            <person name="Gargeya S."/>
            <person name="Fitzgerald M."/>
            <person name="Haas B."/>
            <person name="Abouelleil A."/>
            <person name="Allen A.W."/>
            <person name="Alvarado L."/>
            <person name="Arachchi H.M."/>
            <person name="Berlin A.M."/>
            <person name="Chapman S.B."/>
            <person name="Gainer-Dewar J."/>
            <person name="Goldberg J."/>
            <person name="Griggs A."/>
            <person name="Gujja S."/>
            <person name="Hansen M."/>
            <person name="Howarth C."/>
            <person name="Imamovic A."/>
            <person name="Ireland A."/>
            <person name="Larimer J."/>
            <person name="McCowan C."/>
            <person name="Murphy C."/>
            <person name="Pearson M."/>
            <person name="Poon T.W."/>
            <person name="Priest M."/>
            <person name="Roberts A."/>
            <person name="Saif S."/>
            <person name="Shea T."/>
            <person name="Sisk P."/>
            <person name="Sykes S."/>
            <person name="Wortman J."/>
            <person name="Nusbaum C."/>
            <person name="Birren B."/>
        </authorList>
    </citation>
    <scope>NUCLEOTIDE SEQUENCE [LARGE SCALE GENOMIC DNA]</scope>
    <source>
        <strain evidence="2">B84634 / Timone 84634 / DSM 17679 / JCM 13223</strain>
    </source>
</reference>
<dbReference type="PATRIC" id="fig|1121098.3.peg.308"/>
<evidence type="ECO:0000313" key="2">
    <source>
        <dbReference type="Proteomes" id="UP000017831"/>
    </source>
</evidence>
<dbReference type="GeneID" id="60064015"/>
<dbReference type="Proteomes" id="UP000017831">
    <property type="component" value="Unassembled WGS sequence"/>
</dbReference>
<dbReference type="EMBL" id="AQHY01000004">
    <property type="protein sequence ID" value="EOA58338.1"/>
    <property type="molecule type" value="Genomic_DNA"/>
</dbReference>
<dbReference type="HOGENOM" id="CLU_3022387_0_0_10"/>
<sequence length="55" mass="6763">MNEVIEQLKEAIRRKVERFTNLDQIQIYNELVEFLDEEIRISMQQEYNISGWDDE</sequence>
<protein>
    <submittedName>
        <fullName evidence="1">Uncharacterized protein</fullName>
    </submittedName>
</protein>
<dbReference type="AlphaFoldDB" id="U6RSW5"/>
<accession>U6RSW5</accession>
<proteinExistence type="predicted"/>
<name>U6RSW5_9BACT</name>
<dbReference type="RefSeq" id="WP_005936153.1">
    <property type="nucleotide sequence ID" value="NZ_KB890364.1"/>
</dbReference>